<keyword evidence="5" id="KW-1185">Reference proteome</keyword>
<protein>
    <submittedName>
        <fullName evidence="4">Putative DNA-binding transcriptional regulator YafY</fullName>
    </submittedName>
</protein>
<dbReference type="PROSITE" id="PS52050">
    <property type="entry name" value="WYL"/>
    <property type="match status" value="1"/>
</dbReference>
<dbReference type="PROSITE" id="PS51000">
    <property type="entry name" value="HTH_DEOR_2"/>
    <property type="match status" value="1"/>
</dbReference>
<accession>A0A2T0Q5K1</accession>
<keyword evidence="4" id="KW-0238">DNA-binding</keyword>
<dbReference type="Pfam" id="PF08279">
    <property type="entry name" value="HTH_11"/>
    <property type="match status" value="1"/>
</dbReference>
<dbReference type="PANTHER" id="PTHR34580">
    <property type="match status" value="1"/>
</dbReference>
<dbReference type="InterPro" id="IPR028349">
    <property type="entry name" value="PafC-like"/>
</dbReference>
<evidence type="ECO:0000256" key="1">
    <source>
        <dbReference type="ARBA" id="ARBA00023015"/>
    </source>
</evidence>
<dbReference type="InterPro" id="IPR001034">
    <property type="entry name" value="DeoR_HTH"/>
</dbReference>
<dbReference type="Gene3D" id="1.10.10.10">
    <property type="entry name" value="Winged helix-like DNA-binding domain superfamily/Winged helix DNA-binding domain"/>
    <property type="match status" value="1"/>
</dbReference>
<dbReference type="CDD" id="cd00090">
    <property type="entry name" value="HTH_ARSR"/>
    <property type="match status" value="1"/>
</dbReference>
<organism evidence="4 5">
    <name type="scientific">Allonocardiopsis opalescens</name>
    <dbReference type="NCBI Taxonomy" id="1144618"/>
    <lineage>
        <taxon>Bacteria</taxon>
        <taxon>Bacillati</taxon>
        <taxon>Actinomycetota</taxon>
        <taxon>Actinomycetes</taxon>
        <taxon>Streptosporangiales</taxon>
        <taxon>Allonocardiopsis</taxon>
    </lineage>
</organism>
<keyword evidence="1" id="KW-0805">Transcription regulation</keyword>
<dbReference type="GO" id="GO:0003677">
    <property type="term" value="F:DNA binding"/>
    <property type="evidence" value="ECO:0007669"/>
    <property type="project" value="UniProtKB-KW"/>
</dbReference>
<name>A0A2T0Q5K1_9ACTN</name>
<dbReference type="PIRSF" id="PIRSF016838">
    <property type="entry name" value="PafC"/>
    <property type="match status" value="1"/>
</dbReference>
<dbReference type="GO" id="GO:0003700">
    <property type="term" value="F:DNA-binding transcription factor activity"/>
    <property type="evidence" value="ECO:0007669"/>
    <property type="project" value="InterPro"/>
</dbReference>
<dbReference type="InterPro" id="IPR026881">
    <property type="entry name" value="WYL_dom"/>
</dbReference>
<evidence type="ECO:0000256" key="2">
    <source>
        <dbReference type="ARBA" id="ARBA00023163"/>
    </source>
</evidence>
<dbReference type="RefSeq" id="WP_106246788.1">
    <property type="nucleotide sequence ID" value="NZ_PVZC01000004.1"/>
</dbReference>
<evidence type="ECO:0000313" key="5">
    <source>
        <dbReference type="Proteomes" id="UP000237846"/>
    </source>
</evidence>
<dbReference type="InterPro" id="IPR057727">
    <property type="entry name" value="WCX_dom"/>
</dbReference>
<feature type="domain" description="HTH deoR-type" evidence="3">
    <location>
        <begin position="2"/>
        <end position="57"/>
    </location>
</feature>
<proteinExistence type="predicted"/>
<dbReference type="InterPro" id="IPR013196">
    <property type="entry name" value="HTH_11"/>
</dbReference>
<dbReference type="AlphaFoldDB" id="A0A2T0Q5K1"/>
<dbReference type="SUPFAM" id="SSF46785">
    <property type="entry name" value="Winged helix' DNA-binding domain"/>
    <property type="match status" value="1"/>
</dbReference>
<dbReference type="Pfam" id="PF25583">
    <property type="entry name" value="WCX"/>
    <property type="match status" value="1"/>
</dbReference>
<sequence>MRAGRLLSILMLLQARGGMTARQLAEELGVSLRTVYRDVEALSEAGVPVYADRGPAGGYRLVDGYRTRLTGMTSDEAESLFLTGMPGPAAELGLGGVLAGAERKLMAALPAELRERAGRVRERFHLDPTGWFRAADEVPHLAAVAGAVWEQREVEIRYERWKRPREVVRRVRPLGIVLKAGAWYLLALTGGEVRTYRVSKVLTAHVLDERFERPPGFDLAAAWSAWAARFEAGVLVGEAELRISPRGLMMLGFHFGERIAAAAQANAGPPDADGWVRTVIPTENINVAHHDMLRLGEDAEVLGPPELRERMAATARAYAARYLADRSVPAGP</sequence>
<dbReference type="Proteomes" id="UP000237846">
    <property type="component" value="Unassembled WGS sequence"/>
</dbReference>
<dbReference type="Pfam" id="PF13280">
    <property type="entry name" value="WYL"/>
    <property type="match status" value="1"/>
</dbReference>
<evidence type="ECO:0000259" key="3">
    <source>
        <dbReference type="PROSITE" id="PS51000"/>
    </source>
</evidence>
<dbReference type="PANTHER" id="PTHR34580:SF1">
    <property type="entry name" value="PROTEIN PAFC"/>
    <property type="match status" value="1"/>
</dbReference>
<comment type="caution">
    <text evidence="4">The sequence shown here is derived from an EMBL/GenBank/DDBJ whole genome shotgun (WGS) entry which is preliminary data.</text>
</comment>
<dbReference type="OrthoDB" id="3171994at2"/>
<dbReference type="InterPro" id="IPR036388">
    <property type="entry name" value="WH-like_DNA-bd_sf"/>
</dbReference>
<dbReference type="InterPro" id="IPR011991">
    <property type="entry name" value="ArsR-like_HTH"/>
</dbReference>
<dbReference type="EMBL" id="PVZC01000004">
    <property type="protein sequence ID" value="PRX99062.1"/>
    <property type="molecule type" value="Genomic_DNA"/>
</dbReference>
<dbReference type="InterPro" id="IPR051534">
    <property type="entry name" value="CBASS_pafABC_assoc_protein"/>
</dbReference>
<keyword evidence="2" id="KW-0804">Transcription</keyword>
<dbReference type="InterPro" id="IPR036390">
    <property type="entry name" value="WH_DNA-bd_sf"/>
</dbReference>
<reference evidence="4 5" key="1">
    <citation type="submission" date="2018-03" db="EMBL/GenBank/DDBJ databases">
        <title>Genomic Encyclopedia of Archaeal and Bacterial Type Strains, Phase II (KMG-II): from individual species to whole genera.</title>
        <authorList>
            <person name="Goeker M."/>
        </authorList>
    </citation>
    <scope>NUCLEOTIDE SEQUENCE [LARGE SCALE GENOMIC DNA]</scope>
    <source>
        <strain evidence="4 5">DSM 45601</strain>
    </source>
</reference>
<evidence type="ECO:0000313" key="4">
    <source>
        <dbReference type="EMBL" id="PRX99062.1"/>
    </source>
</evidence>
<gene>
    <name evidence="4" type="ORF">CLV72_104642</name>
</gene>